<proteinExistence type="predicted"/>
<reference evidence="2" key="1">
    <citation type="submission" date="2020-07" db="EMBL/GenBank/DDBJ databases">
        <title>Multicomponent nature underlies the extraordinary mechanical properties of spider dragline silk.</title>
        <authorList>
            <person name="Kono N."/>
            <person name="Nakamura H."/>
            <person name="Mori M."/>
            <person name="Yoshida Y."/>
            <person name="Ohtoshi R."/>
            <person name="Malay A.D."/>
            <person name="Moran D.A.P."/>
            <person name="Tomita M."/>
            <person name="Numata K."/>
            <person name="Arakawa K."/>
        </authorList>
    </citation>
    <scope>NUCLEOTIDE SEQUENCE</scope>
</reference>
<dbReference type="Proteomes" id="UP000887116">
    <property type="component" value="Unassembled WGS sequence"/>
</dbReference>
<sequence length="119" mass="13075">MPFCALLGVGVVLLPTVWVFHVVSGVNKLGPHRTSSGRDEPSRFSTRASAIQDTFRGRWGRRACRVRGEAHRQHAEKPHRLGVTRILKFGFKEYVDSFGGCGSRTGPPGVVDLEESVTS</sequence>
<comment type="caution">
    <text evidence="2">The sequence shown here is derived from an EMBL/GenBank/DDBJ whole genome shotgun (WGS) entry which is preliminary data.</text>
</comment>
<evidence type="ECO:0000256" key="1">
    <source>
        <dbReference type="SAM" id="SignalP"/>
    </source>
</evidence>
<evidence type="ECO:0008006" key="4">
    <source>
        <dbReference type="Google" id="ProtNLM"/>
    </source>
</evidence>
<gene>
    <name evidence="2" type="ORF">TNCT_345381</name>
</gene>
<keyword evidence="3" id="KW-1185">Reference proteome</keyword>
<accession>A0A8X6KXU8</accession>
<dbReference type="EMBL" id="BMAO01003201">
    <property type="protein sequence ID" value="GFQ86313.1"/>
    <property type="molecule type" value="Genomic_DNA"/>
</dbReference>
<evidence type="ECO:0000313" key="3">
    <source>
        <dbReference type="Proteomes" id="UP000887116"/>
    </source>
</evidence>
<name>A0A8X6KXU8_TRICU</name>
<protein>
    <recommendedName>
        <fullName evidence="4">Secreted protein</fullName>
    </recommendedName>
</protein>
<feature type="signal peptide" evidence="1">
    <location>
        <begin position="1"/>
        <end position="19"/>
    </location>
</feature>
<keyword evidence="1" id="KW-0732">Signal</keyword>
<dbReference type="AlphaFoldDB" id="A0A8X6KXU8"/>
<evidence type="ECO:0000313" key="2">
    <source>
        <dbReference type="EMBL" id="GFQ86313.1"/>
    </source>
</evidence>
<feature type="chain" id="PRO_5036474289" description="Secreted protein" evidence="1">
    <location>
        <begin position="20"/>
        <end position="119"/>
    </location>
</feature>
<organism evidence="2 3">
    <name type="scientific">Trichonephila clavata</name>
    <name type="common">Joro spider</name>
    <name type="synonym">Nephila clavata</name>
    <dbReference type="NCBI Taxonomy" id="2740835"/>
    <lineage>
        <taxon>Eukaryota</taxon>
        <taxon>Metazoa</taxon>
        <taxon>Ecdysozoa</taxon>
        <taxon>Arthropoda</taxon>
        <taxon>Chelicerata</taxon>
        <taxon>Arachnida</taxon>
        <taxon>Araneae</taxon>
        <taxon>Araneomorphae</taxon>
        <taxon>Entelegynae</taxon>
        <taxon>Araneoidea</taxon>
        <taxon>Nephilidae</taxon>
        <taxon>Trichonephila</taxon>
    </lineage>
</organism>